<name>A0A562ZPC2_9BURK</name>
<feature type="region of interest" description="Disordered" evidence="1">
    <location>
        <begin position="117"/>
        <end position="144"/>
    </location>
</feature>
<dbReference type="RefSeq" id="WP_145893966.1">
    <property type="nucleotide sequence ID" value="NZ_VOBQ01000012.1"/>
</dbReference>
<sequence>MSFDVHIIKRNPAFVRVELKGQPSLDQFISMLHLIGIESDAWAGRPVLFDLRGVRTHFTAAEHAQIGKEVAASMIHISRVASLVRPHRMTRAGEKVARRDGLDVRMFDLPEAAIDWLTSPPGSDPAPLDRQASSVSGAEPTSCS</sequence>
<evidence type="ECO:0000313" key="2">
    <source>
        <dbReference type="EMBL" id="TWO70410.1"/>
    </source>
</evidence>
<evidence type="ECO:0000256" key="1">
    <source>
        <dbReference type="SAM" id="MobiDB-lite"/>
    </source>
</evidence>
<protein>
    <submittedName>
        <fullName evidence="2">STAS/SEC14 domain-containing protein</fullName>
    </submittedName>
</protein>
<accession>A0A562ZPC2</accession>
<keyword evidence="3" id="KW-1185">Reference proteome</keyword>
<reference evidence="2 3" key="1">
    <citation type="submission" date="2019-07" db="EMBL/GenBank/DDBJ databases">
        <title>Caenimonas sedimenti sp. nov., isolated from activated sludge.</title>
        <authorList>
            <person name="Xu J."/>
        </authorList>
    </citation>
    <scope>NUCLEOTIDE SEQUENCE [LARGE SCALE GENOMIC DNA]</scope>
    <source>
        <strain evidence="2 3">HX-9-20</strain>
    </source>
</reference>
<comment type="caution">
    <text evidence="2">The sequence shown here is derived from an EMBL/GenBank/DDBJ whole genome shotgun (WGS) entry which is preliminary data.</text>
</comment>
<organism evidence="2 3">
    <name type="scientific">Caenimonas sedimenti</name>
    <dbReference type="NCBI Taxonomy" id="2596921"/>
    <lineage>
        <taxon>Bacteria</taxon>
        <taxon>Pseudomonadati</taxon>
        <taxon>Pseudomonadota</taxon>
        <taxon>Betaproteobacteria</taxon>
        <taxon>Burkholderiales</taxon>
        <taxon>Comamonadaceae</taxon>
        <taxon>Caenimonas</taxon>
    </lineage>
</organism>
<dbReference type="AlphaFoldDB" id="A0A562ZPC2"/>
<evidence type="ECO:0000313" key="3">
    <source>
        <dbReference type="Proteomes" id="UP000318199"/>
    </source>
</evidence>
<gene>
    <name evidence="2" type="ORF">FN976_15630</name>
</gene>
<dbReference type="EMBL" id="VOBQ01000012">
    <property type="protein sequence ID" value="TWO70410.1"/>
    <property type="molecule type" value="Genomic_DNA"/>
</dbReference>
<proteinExistence type="predicted"/>
<feature type="compositionally biased region" description="Polar residues" evidence="1">
    <location>
        <begin position="131"/>
        <end position="144"/>
    </location>
</feature>
<dbReference type="Proteomes" id="UP000318199">
    <property type="component" value="Unassembled WGS sequence"/>
</dbReference>